<dbReference type="SUPFAM" id="SSF88713">
    <property type="entry name" value="Glycoside hydrolase/deacetylase"/>
    <property type="match status" value="1"/>
</dbReference>
<dbReference type="RefSeq" id="WP_110486403.1">
    <property type="nucleotide sequence ID" value="NZ_QJVC01000021.1"/>
</dbReference>
<dbReference type="PANTHER" id="PTHR30292">
    <property type="entry name" value="UNCHARACTERIZED PROTEIN YBGL-RELATED"/>
    <property type="match status" value="1"/>
</dbReference>
<dbReference type="GO" id="GO:0005975">
    <property type="term" value="P:carbohydrate metabolic process"/>
    <property type="evidence" value="ECO:0007669"/>
    <property type="project" value="InterPro"/>
</dbReference>
<dbReference type="InterPro" id="IPR005501">
    <property type="entry name" value="LamB/YcsF/PxpA-like"/>
</dbReference>
<dbReference type="HAMAP" id="MF_00691">
    <property type="entry name" value="PxpA"/>
    <property type="match status" value="1"/>
</dbReference>
<dbReference type="EC" id="3.5.2.9" evidence="1"/>
<dbReference type="AlphaFoldDB" id="A0A2V5ILF6"/>
<evidence type="ECO:0000313" key="2">
    <source>
        <dbReference type="EMBL" id="PYI37488.1"/>
    </source>
</evidence>
<comment type="catalytic activity">
    <reaction evidence="1">
        <text>5-oxo-L-proline + ATP + 2 H2O = L-glutamate + ADP + phosphate + H(+)</text>
        <dbReference type="Rhea" id="RHEA:10348"/>
        <dbReference type="ChEBI" id="CHEBI:15377"/>
        <dbReference type="ChEBI" id="CHEBI:15378"/>
        <dbReference type="ChEBI" id="CHEBI:29985"/>
        <dbReference type="ChEBI" id="CHEBI:30616"/>
        <dbReference type="ChEBI" id="CHEBI:43474"/>
        <dbReference type="ChEBI" id="CHEBI:58402"/>
        <dbReference type="ChEBI" id="CHEBI:456216"/>
        <dbReference type="EC" id="3.5.2.9"/>
    </reaction>
</comment>
<dbReference type="Proteomes" id="UP000247980">
    <property type="component" value="Unassembled WGS sequence"/>
</dbReference>
<dbReference type="NCBIfam" id="NF003814">
    <property type="entry name" value="PRK05406.1-3"/>
    <property type="match status" value="1"/>
</dbReference>
<dbReference type="PANTHER" id="PTHR30292:SF0">
    <property type="entry name" value="5-OXOPROLINASE SUBUNIT A"/>
    <property type="match status" value="1"/>
</dbReference>
<comment type="subunit">
    <text evidence="1">Forms a complex composed of PxpA, PxpB and PxpC.</text>
</comment>
<reference evidence="2 3" key="1">
    <citation type="submission" date="2018-05" db="EMBL/GenBank/DDBJ databases">
        <title>Genetic diversity of glacier-inhabiting Cryobacterium bacteria in China and description of Cryobacterium mengkeensis sp. nov. and Arthrobacter glacialis sp. nov.</title>
        <authorList>
            <person name="Liu Q."/>
            <person name="Xin Y.-H."/>
        </authorList>
    </citation>
    <scope>NUCLEOTIDE SEQUENCE [LARGE SCALE GENOMIC DNA]</scope>
    <source>
        <strain evidence="2 3">B7</strain>
    </source>
</reference>
<proteinExistence type="inferred from homology"/>
<organism evidence="2 3">
    <name type="scientific">Arthrobacter psychrolactophilus</name>
    <dbReference type="NCBI Taxonomy" id="92442"/>
    <lineage>
        <taxon>Bacteria</taxon>
        <taxon>Bacillati</taxon>
        <taxon>Actinomycetota</taxon>
        <taxon>Actinomycetes</taxon>
        <taxon>Micrococcales</taxon>
        <taxon>Micrococcaceae</taxon>
        <taxon>Arthrobacter</taxon>
    </lineage>
</organism>
<dbReference type="InterPro" id="IPR011330">
    <property type="entry name" value="Glyco_hydro/deAcase_b/a-brl"/>
</dbReference>
<name>A0A2V5ILF6_9MICC</name>
<gene>
    <name evidence="1" type="primary">pxpA</name>
    <name evidence="2" type="ORF">CVS30_15200</name>
</gene>
<protein>
    <recommendedName>
        <fullName evidence="1">5-oxoprolinase subunit A</fullName>
        <shortName evidence="1">5-OPase subunit A</shortName>
        <ecNumber evidence="1">3.5.2.9</ecNumber>
    </recommendedName>
    <alternativeName>
        <fullName evidence="1">5-oxoprolinase (ATP-hydrolyzing) subunit A</fullName>
    </alternativeName>
</protein>
<keyword evidence="1" id="KW-0547">Nucleotide-binding</keyword>
<keyword evidence="3" id="KW-1185">Reference proteome</keyword>
<dbReference type="GO" id="GO:0017168">
    <property type="term" value="F:5-oxoprolinase (ATP-hydrolyzing) activity"/>
    <property type="evidence" value="ECO:0007669"/>
    <property type="project" value="UniProtKB-UniRule"/>
</dbReference>
<evidence type="ECO:0000256" key="1">
    <source>
        <dbReference type="HAMAP-Rule" id="MF_00691"/>
    </source>
</evidence>
<dbReference type="Gene3D" id="3.20.20.370">
    <property type="entry name" value="Glycoside hydrolase/deacetylase"/>
    <property type="match status" value="1"/>
</dbReference>
<dbReference type="GO" id="GO:0005524">
    <property type="term" value="F:ATP binding"/>
    <property type="evidence" value="ECO:0007669"/>
    <property type="project" value="UniProtKB-UniRule"/>
</dbReference>
<dbReference type="NCBIfam" id="NF003816">
    <property type="entry name" value="PRK05406.1-5"/>
    <property type="match status" value="1"/>
</dbReference>
<dbReference type="CDD" id="cd10787">
    <property type="entry name" value="LamB_YcsF_like"/>
    <property type="match status" value="1"/>
</dbReference>
<comment type="function">
    <text evidence="1">Catalyzes the cleavage of 5-oxoproline to form L-glutamate coupled to the hydrolysis of ATP to ADP and inorganic phosphate.</text>
</comment>
<evidence type="ECO:0000313" key="3">
    <source>
        <dbReference type="Proteomes" id="UP000247980"/>
    </source>
</evidence>
<sequence>MHIDLNADVGESLGQWTLGDDAAIMDQVSSASIACGFHAGDPSTMRQSCATAAAKGVSIGAHPSYRDLTGFGRRFMDIASSELSDELIYQIGALQAIARAEGTTVNYVKPHGALYNAIVHHTAQAEAVVAALSVVELPLLVAPNSEVQRLALAAGLTVVTEAFADRAYNPDGTLVARTQPGAVLHSLEAVVAQSLDIALHQEVTAIDGSRIGVEVQSLCLHGDTPGAVAMAAAVRTALHDSGVTITSFVP</sequence>
<keyword evidence="1" id="KW-0378">Hydrolase</keyword>
<dbReference type="Pfam" id="PF03746">
    <property type="entry name" value="LamB_YcsF"/>
    <property type="match status" value="1"/>
</dbReference>
<comment type="similarity">
    <text evidence="1">Belongs to the LamB/PxpA family.</text>
</comment>
<accession>A0A2V5ILF6</accession>
<dbReference type="OrthoDB" id="9773478at2"/>
<dbReference type="EMBL" id="QJVC01000021">
    <property type="protein sequence ID" value="PYI37488.1"/>
    <property type="molecule type" value="Genomic_DNA"/>
</dbReference>
<comment type="caution">
    <text evidence="2">The sequence shown here is derived from an EMBL/GenBank/DDBJ whole genome shotgun (WGS) entry which is preliminary data.</text>
</comment>
<keyword evidence="1" id="KW-0067">ATP-binding</keyword>